<gene>
    <name evidence="14" type="ORF">CHYS00102_LOCUS31402</name>
</gene>
<dbReference type="GO" id="GO:0030170">
    <property type="term" value="F:pyridoxal phosphate binding"/>
    <property type="evidence" value="ECO:0007669"/>
    <property type="project" value="InterPro"/>
</dbReference>
<dbReference type="PANTHER" id="PTHR13693:SF2">
    <property type="entry name" value="SERINE PALMITOYLTRANSFERASE 1"/>
    <property type="match status" value="1"/>
</dbReference>
<feature type="domain" description="Aminotransferase class I/classII large" evidence="13">
    <location>
        <begin position="159"/>
        <end position="528"/>
    </location>
</feature>
<dbReference type="GO" id="GO:0004758">
    <property type="term" value="F:serine C-palmitoyltransferase activity"/>
    <property type="evidence" value="ECO:0007669"/>
    <property type="project" value="TreeGrafter"/>
</dbReference>
<dbReference type="Pfam" id="PF00155">
    <property type="entry name" value="Aminotran_1_2"/>
    <property type="match status" value="1"/>
</dbReference>
<comment type="similarity">
    <text evidence="4">Belongs to the class-II pyridoxal-phosphate-dependent aminotransferase family.</text>
</comment>
<dbReference type="GO" id="GO:0046512">
    <property type="term" value="P:sphingosine biosynthetic process"/>
    <property type="evidence" value="ECO:0007669"/>
    <property type="project" value="TreeGrafter"/>
</dbReference>
<dbReference type="PANTHER" id="PTHR13693">
    <property type="entry name" value="CLASS II AMINOTRANSFERASE/8-AMINO-7-OXONONANOATE SYNTHASE"/>
    <property type="match status" value="1"/>
</dbReference>
<dbReference type="GO" id="GO:0046513">
    <property type="term" value="P:ceramide biosynthetic process"/>
    <property type="evidence" value="ECO:0007669"/>
    <property type="project" value="TreeGrafter"/>
</dbReference>
<feature type="transmembrane region" description="Helical" evidence="12">
    <location>
        <begin position="12"/>
        <end position="32"/>
    </location>
</feature>
<organism evidence="14">
    <name type="scientific">Corethron hystrix</name>
    <dbReference type="NCBI Taxonomy" id="216773"/>
    <lineage>
        <taxon>Eukaryota</taxon>
        <taxon>Sar</taxon>
        <taxon>Stramenopiles</taxon>
        <taxon>Ochrophyta</taxon>
        <taxon>Bacillariophyta</taxon>
        <taxon>Coscinodiscophyceae</taxon>
        <taxon>Corethrophycidae</taxon>
        <taxon>Corethrales</taxon>
        <taxon>Corethraceae</taxon>
        <taxon>Corethron</taxon>
    </lineage>
</organism>
<dbReference type="EC" id="2.3.1.50" evidence="5"/>
<evidence type="ECO:0000256" key="9">
    <source>
        <dbReference type="ARBA" id="ARBA00023098"/>
    </source>
</evidence>
<evidence type="ECO:0000313" key="14">
    <source>
        <dbReference type="EMBL" id="CAD8904182.1"/>
    </source>
</evidence>
<proteinExistence type="inferred from homology"/>
<protein>
    <recommendedName>
        <fullName evidence="5">serine C-palmitoyltransferase</fullName>
        <ecNumber evidence="5">2.3.1.50</ecNumber>
    </recommendedName>
</protein>
<accession>A0A7S1G2Z8</accession>
<evidence type="ECO:0000256" key="12">
    <source>
        <dbReference type="SAM" id="Phobius"/>
    </source>
</evidence>
<reference evidence="14" key="1">
    <citation type="submission" date="2021-01" db="EMBL/GenBank/DDBJ databases">
        <authorList>
            <person name="Corre E."/>
            <person name="Pelletier E."/>
            <person name="Niang G."/>
            <person name="Scheremetjew M."/>
            <person name="Finn R."/>
            <person name="Kale V."/>
            <person name="Holt S."/>
            <person name="Cochrane G."/>
            <person name="Meng A."/>
            <person name="Brown T."/>
            <person name="Cohen L."/>
        </authorList>
    </citation>
    <scope>NUCLEOTIDE SEQUENCE</scope>
    <source>
        <strain evidence="14">308</strain>
    </source>
</reference>
<evidence type="ECO:0000256" key="1">
    <source>
        <dbReference type="ARBA" id="ARBA00001933"/>
    </source>
</evidence>
<keyword evidence="7" id="KW-0663">Pyridoxal phosphate</keyword>
<keyword evidence="9" id="KW-0443">Lipid metabolism</keyword>
<comment type="pathway">
    <text evidence="3">Sphingolipid metabolism.</text>
</comment>
<keyword evidence="12" id="KW-1133">Transmembrane helix</keyword>
<evidence type="ECO:0000256" key="8">
    <source>
        <dbReference type="ARBA" id="ARBA00022919"/>
    </source>
</evidence>
<keyword evidence="6" id="KW-0808">Transferase</keyword>
<dbReference type="InterPro" id="IPR004839">
    <property type="entry name" value="Aminotransferase_I/II_large"/>
</dbReference>
<comment type="cofactor">
    <cofactor evidence="1">
        <name>pyridoxal 5'-phosphate</name>
        <dbReference type="ChEBI" id="CHEBI:597326"/>
    </cofactor>
</comment>
<dbReference type="InterPro" id="IPR015424">
    <property type="entry name" value="PyrdxlP-dep_Trfase"/>
</dbReference>
<dbReference type="EMBL" id="HBFR01042921">
    <property type="protein sequence ID" value="CAD8904182.1"/>
    <property type="molecule type" value="Transcribed_RNA"/>
</dbReference>
<dbReference type="SUPFAM" id="SSF53383">
    <property type="entry name" value="PLP-dependent transferases"/>
    <property type="match status" value="1"/>
</dbReference>
<evidence type="ECO:0000256" key="11">
    <source>
        <dbReference type="SAM" id="MobiDB-lite"/>
    </source>
</evidence>
<evidence type="ECO:0000256" key="5">
    <source>
        <dbReference type="ARBA" id="ARBA00013220"/>
    </source>
</evidence>
<evidence type="ECO:0000256" key="7">
    <source>
        <dbReference type="ARBA" id="ARBA00022898"/>
    </source>
</evidence>
<evidence type="ECO:0000256" key="2">
    <source>
        <dbReference type="ARBA" id="ARBA00004760"/>
    </source>
</evidence>
<name>A0A7S1G2Z8_9STRA</name>
<evidence type="ECO:0000256" key="3">
    <source>
        <dbReference type="ARBA" id="ARBA00004991"/>
    </source>
</evidence>
<keyword evidence="10" id="KW-0012">Acyltransferase</keyword>
<evidence type="ECO:0000256" key="6">
    <source>
        <dbReference type="ARBA" id="ARBA00022679"/>
    </source>
</evidence>
<sequence length="548" mass="59029">MIGRFLAFENKPVATAVQATLLIFLMAAVVGIRTTGRKRSRKIKSSKQASSSPSDFQEGPALTPEEEEDIIAKWVSKPLVPKKTAKATTTSPTGNVVIHSIVRGTAYVMADILEGTPTPASNSPPKKILNMASFDFLGVGTGSCHRPDEDDSSATSSDPVQTAARSALRTYGVGSCGPRGFYGTVGPAHLALESAMASACAVDTSILYSDACAASTSAVAAFCKRGDVIVVDEAVCQPLADGVRLSRSYVRTFRHNDMEDLERVLKEIKEDDERNGRKQEERRRFIVAEAVYRSTGRLLPLKKLVELKGPYGYRLILDEAASFGVLGDNGGGLTESCGLGYCAPDVEIAIISLEHAMSTIGGMVVGDTDVIDHQRLSGAGYCFSASNPPFFAFVGQASLGMLRGDDGRRAREKLRHNMKVTADSIEKHLKDTAKIVSDIGSPLVFVMLEDCSIDKIARDGANMMQVQTNFWRQVARTVLVKDNILMVAVAGNNAKPPSKFSRSMPSCPTFPSIRMTITASQTEEDICRAVLALKETVKEILTSGLEMQ</sequence>
<dbReference type="GO" id="GO:0005783">
    <property type="term" value="C:endoplasmic reticulum"/>
    <property type="evidence" value="ECO:0007669"/>
    <property type="project" value="TreeGrafter"/>
</dbReference>
<feature type="region of interest" description="Disordered" evidence="11">
    <location>
        <begin position="37"/>
        <end position="63"/>
    </location>
</feature>
<evidence type="ECO:0000259" key="13">
    <source>
        <dbReference type="Pfam" id="PF00155"/>
    </source>
</evidence>
<evidence type="ECO:0000256" key="4">
    <source>
        <dbReference type="ARBA" id="ARBA00008392"/>
    </source>
</evidence>
<evidence type="ECO:0000256" key="10">
    <source>
        <dbReference type="ARBA" id="ARBA00023315"/>
    </source>
</evidence>
<keyword evidence="8" id="KW-0746">Sphingolipid metabolism</keyword>
<feature type="region of interest" description="Disordered" evidence="11">
    <location>
        <begin position="142"/>
        <end position="161"/>
    </location>
</feature>
<dbReference type="AlphaFoldDB" id="A0A7S1G2Z8"/>
<dbReference type="InterPro" id="IPR050087">
    <property type="entry name" value="AON_synthase_class-II"/>
</dbReference>
<dbReference type="GO" id="GO:0016020">
    <property type="term" value="C:membrane"/>
    <property type="evidence" value="ECO:0007669"/>
    <property type="project" value="GOC"/>
</dbReference>
<dbReference type="InterPro" id="IPR015421">
    <property type="entry name" value="PyrdxlP-dep_Trfase_major"/>
</dbReference>
<keyword evidence="12" id="KW-0812">Transmembrane</keyword>
<comment type="pathway">
    <text evidence="2">Lipid metabolism; sphingolipid metabolism.</text>
</comment>
<dbReference type="Gene3D" id="3.40.640.10">
    <property type="entry name" value="Type I PLP-dependent aspartate aminotransferase-like (Major domain)"/>
    <property type="match status" value="1"/>
</dbReference>
<keyword evidence="12" id="KW-0472">Membrane</keyword>